<proteinExistence type="predicted"/>
<evidence type="ECO:0000313" key="2">
    <source>
        <dbReference type="Proteomes" id="UP000019805"/>
    </source>
</evidence>
<dbReference type="KEGG" id="cdn:BN940_18276"/>
<gene>
    <name evidence="1" type="ORF">BN940_18276</name>
</gene>
<organism evidence="1 2">
    <name type="scientific">Castellaniella defragrans (strain DSM 12143 / CCUG 39792 / 65Phen)</name>
    <name type="common">Alcaligenes defragrans</name>
    <dbReference type="NCBI Taxonomy" id="1437824"/>
    <lineage>
        <taxon>Bacteria</taxon>
        <taxon>Pseudomonadati</taxon>
        <taxon>Pseudomonadota</taxon>
        <taxon>Betaproteobacteria</taxon>
        <taxon>Burkholderiales</taxon>
        <taxon>Alcaligenaceae</taxon>
        <taxon>Castellaniella</taxon>
    </lineage>
</organism>
<accession>W8XA75</accession>
<dbReference type="InterPro" id="IPR029058">
    <property type="entry name" value="AB_hydrolase_fold"/>
</dbReference>
<dbReference type="HOGENOM" id="CLU_617942_0_0_4"/>
<reference evidence="1 2" key="1">
    <citation type="journal article" date="2014" name="BMC Microbiol.">
        <title>The oxygen-independent metabolism of cyclic monoterpenes in Castellaniella defragrans 65Phen.</title>
        <authorList>
            <person name="Petasch J."/>
            <person name="Disch E.M."/>
            <person name="Markert S."/>
            <person name="Becher D."/>
            <person name="Schweder T."/>
            <person name="Huttel B."/>
            <person name="Reinhardt R."/>
            <person name="Harder J."/>
        </authorList>
    </citation>
    <scope>NUCLEOTIDE SEQUENCE [LARGE SCALE GENOMIC DNA]</scope>
    <source>
        <strain evidence="1">65Phen</strain>
    </source>
</reference>
<dbReference type="AlphaFoldDB" id="W8XA75"/>
<keyword evidence="2" id="KW-1185">Reference proteome</keyword>
<dbReference type="Proteomes" id="UP000019805">
    <property type="component" value="Chromosome"/>
</dbReference>
<dbReference type="RefSeq" id="WP_148305007.1">
    <property type="nucleotide sequence ID" value="NZ_HG916765.1"/>
</dbReference>
<name>W8XA75_CASD6</name>
<evidence type="ECO:0008006" key="3">
    <source>
        <dbReference type="Google" id="ProtNLM"/>
    </source>
</evidence>
<evidence type="ECO:0000313" key="1">
    <source>
        <dbReference type="EMBL" id="CDM26085.1"/>
    </source>
</evidence>
<dbReference type="Gene3D" id="3.40.50.1820">
    <property type="entry name" value="alpha/beta hydrolase"/>
    <property type="match status" value="1"/>
</dbReference>
<dbReference type="PATRIC" id="fig|1437824.5.peg.3605"/>
<dbReference type="OrthoDB" id="238337at2"/>
<sequence>MSRILGPGPYKTLTTHDGIDVPFYIVRFDKKGLLQSPETAKEIISRAHEFSDVFFFSHGWNNDWTCANKRYQDFFDEYSKLRQAHDLAMPAGYKPMMVGVFWPSTALVFGKSERGPDFMDMDPPEADDDYPEDRFLQDLAEVADILEEEDRSALYSLAQTNGLGRQQALQLAELMTKVVSDSEGEIDHVETVAPQALLDSWIEASESGAGSPGHGGAQIKDTRIQDGFFKVLDPRRIIRLLTVAIMKDRAGVVGHAGVGGVLQQLLDNSAARIHLVGHSYGAKVMLSALKSTQPHSRKVHSALLLQPAISHLAFADRLPGKSGQGGYHGLQERVHAPILSTFSSHDFALHTLFHHALRRKADLGETKIDALARDPSPSPYAALGGYGPRHSGEQLIPIKTAPDPYALDGNNRIYGLNGSDGKKIGGHGDIINPYTSWALHSLVRYGMQQS</sequence>
<dbReference type="EMBL" id="HG916765">
    <property type="protein sequence ID" value="CDM26085.1"/>
    <property type="molecule type" value="Genomic_DNA"/>
</dbReference>
<dbReference type="eggNOG" id="COG3319">
    <property type="taxonomic scope" value="Bacteria"/>
</dbReference>
<dbReference type="SUPFAM" id="SSF53474">
    <property type="entry name" value="alpha/beta-Hydrolases"/>
    <property type="match status" value="1"/>
</dbReference>
<protein>
    <recommendedName>
        <fullName evidence="3">Serine-threonine protein kinase</fullName>
    </recommendedName>
</protein>